<gene>
    <name evidence="1" type="ORF">DES38_11711</name>
</gene>
<name>A0A2V3VYS5_9BACI</name>
<sequence length="256" mass="30015">MEERLQISTTKVHRLIKNGELMATKEPFKAHGRYIIDKESANRYIESKGTTQSMPSSYYNLKQQIYMYQPFIQTGTNQLIRVMDIDNQETLFQTKDQHILSFHEATALHYKPLQPLVKKTYIQKKGDVRFQFHHPLSLNDRVYDVIDWLMSEVGYLNLDIQSDNGSILVSVKERTLETNQSYEFITYLQKHCIDGDVQMNDGFIAFISNEQYTALLLHQEIKSELKAMAKERNGSISDVIAELVKKREKYFEIQFK</sequence>
<protein>
    <submittedName>
        <fullName evidence="1">Uncharacterized protein</fullName>
    </submittedName>
</protein>
<reference evidence="1 2" key="1">
    <citation type="submission" date="2018-05" db="EMBL/GenBank/DDBJ databases">
        <title>Genomic Encyclopedia of Type Strains, Phase IV (KMG-IV): sequencing the most valuable type-strain genomes for metagenomic binning, comparative biology and taxonomic classification.</title>
        <authorList>
            <person name="Goeker M."/>
        </authorList>
    </citation>
    <scope>NUCLEOTIDE SEQUENCE [LARGE SCALE GENOMIC DNA]</scope>
    <source>
        <strain evidence="1 2">DSM 22440</strain>
    </source>
</reference>
<dbReference type="Proteomes" id="UP000247922">
    <property type="component" value="Unassembled WGS sequence"/>
</dbReference>
<accession>A0A2V3VYS5</accession>
<keyword evidence="2" id="KW-1185">Reference proteome</keyword>
<dbReference type="AlphaFoldDB" id="A0A2V3VYS5"/>
<organism evidence="1 2">
    <name type="scientific">Streptohalobacillus salinus</name>
    <dbReference type="NCBI Taxonomy" id="621096"/>
    <lineage>
        <taxon>Bacteria</taxon>
        <taxon>Bacillati</taxon>
        <taxon>Bacillota</taxon>
        <taxon>Bacilli</taxon>
        <taxon>Bacillales</taxon>
        <taxon>Bacillaceae</taxon>
        <taxon>Streptohalobacillus</taxon>
    </lineage>
</organism>
<dbReference type="RefSeq" id="WP_110252133.1">
    <property type="nucleotide sequence ID" value="NZ_QJJR01000017.1"/>
</dbReference>
<dbReference type="OrthoDB" id="1798833at2"/>
<proteinExistence type="predicted"/>
<comment type="caution">
    <text evidence="1">The sequence shown here is derived from an EMBL/GenBank/DDBJ whole genome shotgun (WGS) entry which is preliminary data.</text>
</comment>
<dbReference type="EMBL" id="QJJR01000017">
    <property type="protein sequence ID" value="PXW87173.1"/>
    <property type="molecule type" value="Genomic_DNA"/>
</dbReference>
<evidence type="ECO:0000313" key="2">
    <source>
        <dbReference type="Proteomes" id="UP000247922"/>
    </source>
</evidence>
<evidence type="ECO:0000313" key="1">
    <source>
        <dbReference type="EMBL" id="PXW87173.1"/>
    </source>
</evidence>